<proteinExistence type="predicted"/>
<dbReference type="OrthoDB" id="28720at2157"/>
<dbReference type="RefSeq" id="WP_179268504.1">
    <property type="nucleotide sequence ID" value="NZ_CP058579.1"/>
</dbReference>
<organism evidence="1 2">
    <name type="scientific">Halorarum salinum</name>
    <dbReference type="NCBI Taxonomy" id="2743089"/>
    <lineage>
        <taxon>Archaea</taxon>
        <taxon>Methanobacteriati</taxon>
        <taxon>Methanobacteriota</taxon>
        <taxon>Stenosarchaea group</taxon>
        <taxon>Halobacteria</taxon>
        <taxon>Halobacteriales</taxon>
        <taxon>Haloferacaceae</taxon>
        <taxon>Halorarum</taxon>
    </lineage>
</organism>
<dbReference type="EMBL" id="CP058579">
    <property type="protein sequence ID" value="QLG61919.1"/>
    <property type="molecule type" value="Genomic_DNA"/>
</dbReference>
<dbReference type="GeneID" id="56037668"/>
<name>A0A7D5QB27_9EURY</name>
<dbReference type="InterPro" id="IPR036610">
    <property type="entry name" value="PEBP-like_sf"/>
</dbReference>
<dbReference type="SUPFAM" id="SSF49777">
    <property type="entry name" value="PEBP-like"/>
    <property type="match status" value="1"/>
</dbReference>
<dbReference type="Proteomes" id="UP000509626">
    <property type="component" value="Chromosome"/>
</dbReference>
<dbReference type="Pfam" id="PF01161">
    <property type="entry name" value="PBP"/>
    <property type="match status" value="1"/>
</dbReference>
<protein>
    <submittedName>
        <fullName evidence="1">YbhB/YbcL family Raf kinase inhibitor-like protein</fullName>
    </submittedName>
</protein>
<accession>A0A7D5QB27</accession>
<reference evidence="1 2" key="1">
    <citation type="submission" date="2020-06" db="EMBL/GenBank/DDBJ databases">
        <title>NJ-3-1, isolated from saline soil.</title>
        <authorList>
            <person name="Cui H.L."/>
            <person name="Shi X."/>
        </authorList>
    </citation>
    <scope>NUCLEOTIDE SEQUENCE [LARGE SCALE GENOMIC DNA]</scope>
    <source>
        <strain evidence="1 2">NJ-3-1</strain>
    </source>
</reference>
<evidence type="ECO:0000313" key="2">
    <source>
        <dbReference type="Proteomes" id="UP000509626"/>
    </source>
</evidence>
<dbReference type="PANTHER" id="PTHR30289">
    <property type="entry name" value="UNCHARACTERIZED PROTEIN YBCL-RELATED"/>
    <property type="match status" value="1"/>
</dbReference>
<keyword evidence="2" id="KW-1185">Reference proteome</keyword>
<dbReference type="PANTHER" id="PTHR30289:SF1">
    <property type="entry name" value="PEBP (PHOSPHATIDYLETHANOLAMINE-BINDING PROTEIN) FAMILY PROTEIN"/>
    <property type="match status" value="1"/>
</dbReference>
<dbReference type="Gene3D" id="3.90.280.10">
    <property type="entry name" value="PEBP-like"/>
    <property type="match status" value="1"/>
</dbReference>
<dbReference type="InterPro" id="IPR005247">
    <property type="entry name" value="YbhB_YbcL/LppC-like"/>
</dbReference>
<sequence>MDGEMTTPIDGKIEQKGELALTSPAFEDGEMMPDSVGYANENENPPLHISGVPDGAEALVLAMDDPEAEPVVGHIWDHWMVFDINSETAEIPEAWTPDSAVEAYNDFVETGWGGPSPPEGDHAYYFKLFALDSKVGYPPAIRKARLGSVMATECEILAQTQLVGRYDAEQGTIF</sequence>
<gene>
    <name evidence="1" type="ORF">HUG12_09375</name>
</gene>
<dbReference type="NCBIfam" id="TIGR00481">
    <property type="entry name" value="YbhB/YbcL family Raf kinase inhibitor-like protein"/>
    <property type="match status" value="1"/>
</dbReference>
<evidence type="ECO:0000313" key="1">
    <source>
        <dbReference type="EMBL" id="QLG61919.1"/>
    </source>
</evidence>
<dbReference type="AlphaFoldDB" id="A0A7D5QB27"/>
<dbReference type="InterPro" id="IPR008914">
    <property type="entry name" value="PEBP"/>
</dbReference>
<dbReference type="KEGG" id="halu:HUG12_09375"/>
<dbReference type="CDD" id="cd00865">
    <property type="entry name" value="PEBP_bact_arch"/>
    <property type="match status" value="1"/>
</dbReference>